<sequence length="109" mass="12605">MCPVYRVSRLHYIFTSCVYAISACHTFYSFQKYKKKETLENYKTCGKQPTKNLCVRMKYYYCLFVVLCIMVIGMTEGADKCHWAGTAPVCTGKCDKGFKTCKTDKSVWL</sequence>
<reference evidence="2" key="2">
    <citation type="submission" date="2015-02" db="UniProtKB">
        <authorList>
            <consortium name="EnsemblMetazoa"/>
        </authorList>
    </citation>
    <scope>IDENTIFICATION</scope>
</reference>
<dbReference type="AlphaFoldDB" id="T1JG72"/>
<feature type="transmembrane region" description="Helical" evidence="1">
    <location>
        <begin position="12"/>
        <end position="30"/>
    </location>
</feature>
<proteinExistence type="predicted"/>
<keyword evidence="1" id="KW-0812">Transmembrane</keyword>
<dbReference type="PROSITE" id="PS51257">
    <property type="entry name" value="PROKAR_LIPOPROTEIN"/>
    <property type="match status" value="1"/>
</dbReference>
<dbReference type="EMBL" id="JH432195">
    <property type="status" value="NOT_ANNOTATED_CDS"/>
    <property type="molecule type" value="Genomic_DNA"/>
</dbReference>
<keyword evidence="1" id="KW-1133">Transmembrane helix</keyword>
<keyword evidence="3" id="KW-1185">Reference proteome</keyword>
<reference evidence="3" key="1">
    <citation type="submission" date="2011-05" db="EMBL/GenBank/DDBJ databases">
        <authorList>
            <person name="Richards S.R."/>
            <person name="Qu J."/>
            <person name="Jiang H."/>
            <person name="Jhangiani S.N."/>
            <person name="Agravi P."/>
            <person name="Goodspeed R."/>
            <person name="Gross S."/>
            <person name="Mandapat C."/>
            <person name="Jackson L."/>
            <person name="Mathew T."/>
            <person name="Pu L."/>
            <person name="Thornton R."/>
            <person name="Saada N."/>
            <person name="Wilczek-Boney K.B."/>
            <person name="Lee S."/>
            <person name="Kovar C."/>
            <person name="Wu Y."/>
            <person name="Scherer S.E."/>
            <person name="Worley K.C."/>
            <person name="Muzny D.M."/>
            <person name="Gibbs R."/>
        </authorList>
    </citation>
    <scope>NUCLEOTIDE SEQUENCE</scope>
    <source>
        <strain evidence="3">Brora</strain>
    </source>
</reference>
<name>T1JG72_STRMM</name>
<dbReference type="Proteomes" id="UP000014500">
    <property type="component" value="Unassembled WGS sequence"/>
</dbReference>
<evidence type="ECO:0000313" key="3">
    <source>
        <dbReference type="Proteomes" id="UP000014500"/>
    </source>
</evidence>
<keyword evidence="1" id="KW-0472">Membrane</keyword>
<organism evidence="2 3">
    <name type="scientific">Strigamia maritima</name>
    <name type="common">European centipede</name>
    <name type="synonym">Geophilus maritimus</name>
    <dbReference type="NCBI Taxonomy" id="126957"/>
    <lineage>
        <taxon>Eukaryota</taxon>
        <taxon>Metazoa</taxon>
        <taxon>Ecdysozoa</taxon>
        <taxon>Arthropoda</taxon>
        <taxon>Myriapoda</taxon>
        <taxon>Chilopoda</taxon>
        <taxon>Pleurostigmophora</taxon>
        <taxon>Geophilomorpha</taxon>
        <taxon>Linotaeniidae</taxon>
        <taxon>Strigamia</taxon>
    </lineage>
</organism>
<dbReference type="HOGENOM" id="CLU_2187199_0_0_1"/>
<protein>
    <submittedName>
        <fullName evidence="2">Uncharacterized protein</fullName>
    </submittedName>
</protein>
<evidence type="ECO:0000256" key="1">
    <source>
        <dbReference type="SAM" id="Phobius"/>
    </source>
</evidence>
<feature type="transmembrane region" description="Helical" evidence="1">
    <location>
        <begin position="59"/>
        <end position="75"/>
    </location>
</feature>
<dbReference type="EnsemblMetazoa" id="SMAR012843-RA">
    <property type="protein sequence ID" value="SMAR012843-PA"/>
    <property type="gene ID" value="SMAR012843"/>
</dbReference>
<evidence type="ECO:0000313" key="2">
    <source>
        <dbReference type="EnsemblMetazoa" id="SMAR012843-PA"/>
    </source>
</evidence>
<accession>T1JG72</accession>